<evidence type="ECO:0000259" key="2">
    <source>
        <dbReference type="PROSITE" id="PS50172"/>
    </source>
</evidence>
<proteinExistence type="predicted"/>
<dbReference type="Gene3D" id="3.40.50.10190">
    <property type="entry name" value="BRCT domain"/>
    <property type="match status" value="1"/>
</dbReference>
<feature type="compositionally biased region" description="Basic and acidic residues" evidence="1">
    <location>
        <begin position="205"/>
        <end position="214"/>
    </location>
</feature>
<dbReference type="SMART" id="SM00292">
    <property type="entry name" value="BRCT"/>
    <property type="match status" value="1"/>
</dbReference>
<feature type="compositionally biased region" description="Low complexity" evidence="1">
    <location>
        <begin position="353"/>
        <end position="366"/>
    </location>
</feature>
<feature type="compositionally biased region" description="Basic and acidic residues" evidence="1">
    <location>
        <begin position="404"/>
        <end position="415"/>
    </location>
</feature>
<dbReference type="Pfam" id="PF16589">
    <property type="entry name" value="BRCT_2"/>
    <property type="match status" value="1"/>
</dbReference>
<dbReference type="Proteomes" id="UP000311382">
    <property type="component" value="Unassembled WGS sequence"/>
</dbReference>
<evidence type="ECO:0000313" key="3">
    <source>
        <dbReference type="EMBL" id="TNY23195.1"/>
    </source>
</evidence>
<dbReference type="EMBL" id="SOZI01000014">
    <property type="protein sequence ID" value="TNY23195.1"/>
    <property type="molecule type" value="Genomic_DNA"/>
</dbReference>
<feature type="compositionally biased region" description="Low complexity" evidence="1">
    <location>
        <begin position="257"/>
        <end position="266"/>
    </location>
</feature>
<protein>
    <recommendedName>
        <fullName evidence="2">BRCT domain-containing protein</fullName>
    </recommendedName>
</protein>
<dbReference type="InterPro" id="IPR001357">
    <property type="entry name" value="BRCT_dom"/>
</dbReference>
<reference evidence="3 4" key="1">
    <citation type="submission" date="2019-03" db="EMBL/GenBank/DDBJ databases">
        <title>Rhodosporidium diobovatum UCD-FST 08-225 genome sequencing, assembly, and annotation.</title>
        <authorList>
            <person name="Fakankun I.U."/>
            <person name="Fristensky B."/>
            <person name="Levin D.B."/>
        </authorList>
    </citation>
    <scope>NUCLEOTIDE SEQUENCE [LARGE SCALE GENOMIC DNA]</scope>
    <source>
        <strain evidence="3 4">UCD-FST 08-225</strain>
    </source>
</reference>
<organism evidence="3 4">
    <name type="scientific">Rhodotorula diobovata</name>
    <dbReference type="NCBI Taxonomy" id="5288"/>
    <lineage>
        <taxon>Eukaryota</taxon>
        <taxon>Fungi</taxon>
        <taxon>Dikarya</taxon>
        <taxon>Basidiomycota</taxon>
        <taxon>Pucciniomycotina</taxon>
        <taxon>Microbotryomycetes</taxon>
        <taxon>Sporidiobolales</taxon>
        <taxon>Sporidiobolaceae</taxon>
        <taxon>Rhodotorula</taxon>
    </lineage>
</organism>
<accession>A0A5C5G2P6</accession>
<evidence type="ECO:0000256" key="1">
    <source>
        <dbReference type="SAM" id="MobiDB-lite"/>
    </source>
</evidence>
<name>A0A5C5G2P6_9BASI</name>
<keyword evidence="4" id="KW-1185">Reference proteome</keyword>
<feature type="domain" description="BRCT" evidence="2">
    <location>
        <begin position="8"/>
        <end position="120"/>
    </location>
</feature>
<sequence length="422" mass="45949">MSSSEAEQEPALFEGLTFLVHGPQAGRTRSQMQRLIEGNGGDVTKHPSSEYLSHCVLSAQLWGKQGTKNPDHILRELVKRNQENATEDDPDHNRVWLLPLEWLDKCIKKGRRLDEEAWDFERRAEGKRVARAEELKKERDENHGKSRFARGERKRYEREQRDKEELELQEKLEMEGGFDAEEALSGIAAVQALSTADDDPTSADVLRDLGQERSKAKKGRKALPESRSSSPVAVGSSKPRKKSRTSKPDKLADVKPEASSSSTASKPKPKVNPEPVRVVTRTLIQPTAKPSTKAKASMWGDIKRPLPKAPAPSKTSGTDLKGKGKAAASMPDAVTLESSSSDDEPLATKARKAGASGSSSDAAARGKGNGKKRARESSSSDLEVEPASKSKGKGKRRKGKGKKKADDGAAYDDSRLSSPGDV</sequence>
<dbReference type="InterPro" id="IPR036420">
    <property type="entry name" value="BRCT_dom_sf"/>
</dbReference>
<feature type="compositionally biased region" description="Low complexity" evidence="1">
    <location>
        <begin position="226"/>
        <end position="237"/>
    </location>
</feature>
<feature type="compositionally biased region" description="Basic residues" evidence="1">
    <location>
        <begin position="390"/>
        <end position="403"/>
    </location>
</feature>
<feature type="region of interest" description="Disordered" evidence="1">
    <location>
        <begin position="193"/>
        <end position="422"/>
    </location>
</feature>
<gene>
    <name evidence="3" type="ORF">DMC30DRAFT_56857</name>
</gene>
<feature type="region of interest" description="Disordered" evidence="1">
    <location>
        <begin position="133"/>
        <end position="164"/>
    </location>
</feature>
<comment type="caution">
    <text evidence="3">The sequence shown here is derived from an EMBL/GenBank/DDBJ whole genome shotgun (WGS) entry which is preliminary data.</text>
</comment>
<feature type="compositionally biased region" description="Basic and acidic residues" evidence="1">
    <location>
        <begin position="246"/>
        <end position="256"/>
    </location>
</feature>
<evidence type="ECO:0000313" key="4">
    <source>
        <dbReference type="Proteomes" id="UP000311382"/>
    </source>
</evidence>
<dbReference type="SUPFAM" id="SSF52113">
    <property type="entry name" value="BRCT domain"/>
    <property type="match status" value="1"/>
</dbReference>
<dbReference type="OrthoDB" id="2530404at2759"/>
<dbReference type="AlphaFoldDB" id="A0A5C5G2P6"/>
<dbReference type="PROSITE" id="PS50172">
    <property type="entry name" value="BRCT"/>
    <property type="match status" value="1"/>
</dbReference>